<dbReference type="InterPro" id="IPR016186">
    <property type="entry name" value="C-type_lectin-like/link_sf"/>
</dbReference>
<dbReference type="InterPro" id="IPR050801">
    <property type="entry name" value="Ca-Dep_Lectins_ImmuneDev"/>
</dbReference>
<organism evidence="5 6">
    <name type="scientific">Plakobranchus ocellatus</name>
    <dbReference type="NCBI Taxonomy" id="259542"/>
    <lineage>
        <taxon>Eukaryota</taxon>
        <taxon>Metazoa</taxon>
        <taxon>Spiralia</taxon>
        <taxon>Lophotrochozoa</taxon>
        <taxon>Mollusca</taxon>
        <taxon>Gastropoda</taxon>
        <taxon>Heterobranchia</taxon>
        <taxon>Euthyneura</taxon>
        <taxon>Panpulmonata</taxon>
        <taxon>Sacoglossa</taxon>
        <taxon>Placobranchoidea</taxon>
        <taxon>Plakobranchidae</taxon>
        <taxon>Plakobranchus</taxon>
    </lineage>
</organism>
<reference evidence="5 6" key="1">
    <citation type="journal article" date="2021" name="Elife">
        <title>Chloroplast acquisition without the gene transfer in kleptoplastic sea slugs, Plakobranchus ocellatus.</title>
        <authorList>
            <person name="Maeda T."/>
            <person name="Takahashi S."/>
            <person name="Yoshida T."/>
            <person name="Shimamura S."/>
            <person name="Takaki Y."/>
            <person name="Nagai Y."/>
            <person name="Toyoda A."/>
            <person name="Suzuki Y."/>
            <person name="Arimoto A."/>
            <person name="Ishii H."/>
            <person name="Satoh N."/>
            <person name="Nishiyama T."/>
            <person name="Hasebe M."/>
            <person name="Maruyama T."/>
            <person name="Minagawa J."/>
            <person name="Obokata J."/>
            <person name="Shigenobu S."/>
        </authorList>
    </citation>
    <scope>NUCLEOTIDE SEQUENCE [LARGE SCALE GENOMIC DNA]</scope>
</reference>
<feature type="signal peptide" evidence="3">
    <location>
        <begin position="1"/>
        <end position="19"/>
    </location>
</feature>
<accession>A0AAV4C8G4</accession>
<dbReference type="InterPro" id="IPR001304">
    <property type="entry name" value="C-type_lectin-like"/>
</dbReference>
<evidence type="ECO:0000313" key="5">
    <source>
        <dbReference type="EMBL" id="GFO28163.1"/>
    </source>
</evidence>
<feature type="transmembrane region" description="Helical" evidence="2">
    <location>
        <begin position="258"/>
        <end position="278"/>
    </location>
</feature>
<dbReference type="PANTHER" id="PTHR22801">
    <property type="entry name" value="LITHOSTATHINE"/>
    <property type="match status" value="1"/>
</dbReference>
<dbReference type="PANTHER" id="PTHR22801:SF63">
    <property type="entry name" value="C-TYPE LECTIN DOMAIN-CONTAINING PROTEIN"/>
    <property type="match status" value="1"/>
</dbReference>
<dbReference type="PROSITE" id="PS50041">
    <property type="entry name" value="C_TYPE_LECTIN_2"/>
    <property type="match status" value="1"/>
</dbReference>
<keyword evidence="2" id="KW-0472">Membrane</keyword>
<evidence type="ECO:0000256" key="3">
    <source>
        <dbReference type="SAM" id="SignalP"/>
    </source>
</evidence>
<evidence type="ECO:0000256" key="2">
    <source>
        <dbReference type="SAM" id="Phobius"/>
    </source>
</evidence>
<dbReference type="InterPro" id="IPR016187">
    <property type="entry name" value="CTDL_fold"/>
</dbReference>
<keyword evidence="2" id="KW-0812">Transmembrane</keyword>
<feature type="chain" id="PRO_5043921110" evidence="3">
    <location>
        <begin position="20"/>
        <end position="287"/>
    </location>
</feature>
<feature type="domain" description="C-type lectin" evidence="4">
    <location>
        <begin position="43"/>
        <end position="163"/>
    </location>
</feature>
<feature type="region of interest" description="Disordered" evidence="1">
    <location>
        <begin position="203"/>
        <end position="239"/>
    </location>
</feature>
<dbReference type="Gene3D" id="3.10.100.10">
    <property type="entry name" value="Mannose-Binding Protein A, subunit A"/>
    <property type="match status" value="1"/>
</dbReference>
<dbReference type="EMBL" id="BLXT01006003">
    <property type="protein sequence ID" value="GFO28163.1"/>
    <property type="molecule type" value="Genomic_DNA"/>
</dbReference>
<keyword evidence="2" id="KW-1133">Transmembrane helix</keyword>
<gene>
    <name evidence="5" type="ORF">PoB_005466800</name>
</gene>
<evidence type="ECO:0000256" key="1">
    <source>
        <dbReference type="SAM" id="MobiDB-lite"/>
    </source>
</evidence>
<sequence>MYALVILTTFWICGVHTHASTVTTASTCPSRVLQGGTKFFKPYRGKCYKFYAHPDSKKQYWEAQTECKKNKGNLAMPKTEKVNQFLVDALKEYDIKEEVFIGLDDMDVENDFRWKDGSQLTKPNFYENFVDGHGIFRTKGGQSRDCVTLDPATNKWKDVECRRNILQRLTGDNEEHLFVCENEYDETEPDAGDAGDRKSENIAAKKDDASNLSKGVSHKQDGPDASNPPGGDSEKENNLDSYDDGLVDLGSVFNDDNAIFFIGIELLMALAVFWWIGVEVQVMSMFP</sequence>
<evidence type="ECO:0000259" key="4">
    <source>
        <dbReference type="PROSITE" id="PS50041"/>
    </source>
</evidence>
<proteinExistence type="predicted"/>
<keyword evidence="3" id="KW-0732">Signal</keyword>
<keyword evidence="6" id="KW-1185">Reference proteome</keyword>
<evidence type="ECO:0000313" key="6">
    <source>
        <dbReference type="Proteomes" id="UP000735302"/>
    </source>
</evidence>
<dbReference type="Pfam" id="PF00059">
    <property type="entry name" value="Lectin_C"/>
    <property type="match status" value="1"/>
</dbReference>
<dbReference type="SUPFAM" id="SSF56436">
    <property type="entry name" value="C-type lectin-like"/>
    <property type="match status" value="1"/>
</dbReference>
<name>A0AAV4C8G4_9GAST</name>
<dbReference type="SMART" id="SM00034">
    <property type="entry name" value="CLECT"/>
    <property type="match status" value="1"/>
</dbReference>
<keyword evidence="5" id="KW-0675">Receptor</keyword>
<dbReference type="AlphaFoldDB" id="A0AAV4C8G4"/>
<protein>
    <submittedName>
        <fullName evidence="5">Macrophage mannose receptor 1</fullName>
    </submittedName>
</protein>
<dbReference type="Proteomes" id="UP000735302">
    <property type="component" value="Unassembled WGS sequence"/>
</dbReference>
<comment type="caution">
    <text evidence="5">The sequence shown here is derived from an EMBL/GenBank/DDBJ whole genome shotgun (WGS) entry which is preliminary data.</text>
</comment>